<dbReference type="AlphaFoldDB" id="A0A7R8WPY5"/>
<reference evidence="1" key="1">
    <citation type="submission" date="2020-11" db="EMBL/GenBank/DDBJ databases">
        <authorList>
            <person name="Tran Van P."/>
        </authorList>
    </citation>
    <scope>NUCLEOTIDE SEQUENCE</scope>
</reference>
<name>A0A7R8WPY5_9CRUS</name>
<gene>
    <name evidence="1" type="ORF">CTOB1V02_LOCUS10890</name>
</gene>
<organism evidence="1">
    <name type="scientific">Cyprideis torosa</name>
    <dbReference type="NCBI Taxonomy" id="163714"/>
    <lineage>
        <taxon>Eukaryota</taxon>
        <taxon>Metazoa</taxon>
        <taxon>Ecdysozoa</taxon>
        <taxon>Arthropoda</taxon>
        <taxon>Crustacea</taxon>
        <taxon>Oligostraca</taxon>
        <taxon>Ostracoda</taxon>
        <taxon>Podocopa</taxon>
        <taxon>Podocopida</taxon>
        <taxon>Cytherocopina</taxon>
        <taxon>Cytheroidea</taxon>
        <taxon>Cytherideidae</taxon>
        <taxon>Cyprideis</taxon>
    </lineage>
</organism>
<protein>
    <submittedName>
        <fullName evidence="1">Uncharacterized protein</fullName>
    </submittedName>
</protein>
<evidence type="ECO:0000313" key="1">
    <source>
        <dbReference type="EMBL" id="CAD7233066.1"/>
    </source>
</evidence>
<proteinExistence type="predicted"/>
<accession>A0A7R8WPY5</accession>
<dbReference type="EMBL" id="OB665588">
    <property type="protein sequence ID" value="CAD7233066.1"/>
    <property type="molecule type" value="Genomic_DNA"/>
</dbReference>
<sequence>MICKATSPTLHTGNVPVENTDGSVMVDKAASRTGDGDSEQLLTVVEDICHSDVPMGVAGKRAVPSVDGSEEEASQAKVAKGVNMKDVHSFREPFPSDSDGSEDLFGEVSETILISPSVEVEGQQVSCHQLLKVPSVVAPVEESRLCLAICGYSVLRQKMGYDL</sequence>